<dbReference type="CDD" id="cd06225">
    <property type="entry name" value="HAMP"/>
    <property type="match status" value="1"/>
</dbReference>
<dbReference type="Pfam" id="PF02518">
    <property type="entry name" value="HATPase_c"/>
    <property type="match status" value="1"/>
</dbReference>
<dbReference type="GO" id="GO:0006355">
    <property type="term" value="P:regulation of DNA-templated transcription"/>
    <property type="evidence" value="ECO:0007669"/>
    <property type="project" value="InterPro"/>
</dbReference>
<dbReference type="Pfam" id="PF00672">
    <property type="entry name" value="HAMP"/>
    <property type="match status" value="1"/>
</dbReference>
<dbReference type="Gene3D" id="6.10.340.10">
    <property type="match status" value="1"/>
</dbReference>
<keyword evidence="7" id="KW-0547">Nucleotide-binding</keyword>
<dbReference type="EC" id="2.7.13.3" evidence="3"/>
<dbReference type="InterPro" id="IPR003594">
    <property type="entry name" value="HATPase_dom"/>
</dbReference>
<dbReference type="PANTHER" id="PTHR42878:SF7">
    <property type="entry name" value="SENSOR HISTIDINE KINASE GLRK"/>
    <property type="match status" value="1"/>
</dbReference>
<dbReference type="PROSITE" id="PS50112">
    <property type="entry name" value="PAS"/>
    <property type="match status" value="1"/>
</dbReference>
<dbReference type="CDD" id="cd00130">
    <property type="entry name" value="PAS"/>
    <property type="match status" value="1"/>
</dbReference>
<dbReference type="InterPro" id="IPR050351">
    <property type="entry name" value="BphY/WalK/GraS-like"/>
</dbReference>
<dbReference type="SMART" id="SM00091">
    <property type="entry name" value="PAS"/>
    <property type="match status" value="1"/>
</dbReference>
<evidence type="ECO:0000256" key="14">
    <source>
        <dbReference type="SAM" id="Phobius"/>
    </source>
</evidence>
<evidence type="ECO:0000256" key="12">
    <source>
        <dbReference type="ARBA" id="ARBA00023136"/>
    </source>
</evidence>
<organism evidence="18">
    <name type="scientific">Glaucocystis sp. BBH</name>
    <dbReference type="NCBI Taxonomy" id="2023628"/>
    <lineage>
        <taxon>Eukaryota</taxon>
        <taxon>Glaucocystophyceae</taxon>
        <taxon>Glaucocystales</taxon>
        <taxon>Glaucocystaceae</taxon>
        <taxon>Glaucocystis</taxon>
    </lineage>
</organism>
<dbReference type="SUPFAM" id="SSF55874">
    <property type="entry name" value="ATPase domain of HSP90 chaperone/DNA topoisomerase II/histidine kinase"/>
    <property type="match status" value="1"/>
</dbReference>
<dbReference type="SMART" id="SM00387">
    <property type="entry name" value="HATPase_c"/>
    <property type="match status" value="1"/>
</dbReference>
<dbReference type="Pfam" id="PF00989">
    <property type="entry name" value="PAS"/>
    <property type="match status" value="1"/>
</dbReference>
<name>A0A3G1IUU1_9EUKA</name>
<comment type="subcellular location">
    <subcellularLocation>
        <location evidence="2">Membrane</location>
        <topology evidence="2">Multi-pass membrane protein</topology>
    </subcellularLocation>
</comment>
<dbReference type="InterPro" id="IPR004358">
    <property type="entry name" value="Sig_transdc_His_kin-like_C"/>
</dbReference>
<keyword evidence="18" id="KW-0934">Plastid</keyword>
<sequence>MLDKKSSLIRQKESNFTLQTRLMAMATLAISLLTSGLIFWTLNTLEHNAIFNDTYFSKDLGLLLIKELQTEIKKNDDLSQLIKRCQYFYKNLSSLRYVIIFDSEINLISSFPSSFYQIKVSPEFKKQLKSCSQSLKTKNEYTILQHLTTEGLITNIVIPLKPNHQIVSLVILGINPNYTTNTSVLLTRDLTIAIFISIWIMVLLGAAFNALTITQPIKELLRGVKNITAGNFKQRIHLPFKGELGELILNFNEMAERLEHYQEQRIEELTTEKSKLETLIFTIQDGAILVDTELRIILINPVAQKIFNWENKKIVGTNILDQLPLGLRIRLMDPLYQMISQNFANRSLKKVKKFELNILETNKTKKTIRILLNPVSGYHQTKFKGIAITIQDITGEIELDEAKSQFLSNVSHELRTPLFNIKSFIETLYEYNSILEEEQRLEFLETANKETDRLTRLVNNVLDLSRLESGRNYPFFYIDVKQTIEQSLRIYKLTAKEKKIILFTQMDKFLPNILGNYDLMLQVLNNLIGNGLKFTFKKGSILIRAYKICMIKKSLSPKHKIRIELSDTGIGINKENQALVFDRFFRVEDQIHTLEGTGLGLSIVQNIIQKHNSRIHLVSEINKGSTFWFDFEL</sequence>
<dbReference type="InterPro" id="IPR005467">
    <property type="entry name" value="His_kinase_dom"/>
</dbReference>
<accession>A0A3G1IUU1</accession>
<proteinExistence type="predicted"/>
<keyword evidence="11" id="KW-0902">Two-component regulatory system</keyword>
<comment type="catalytic activity">
    <reaction evidence="1">
        <text>ATP + protein L-histidine = ADP + protein N-phospho-L-histidine.</text>
        <dbReference type="EC" id="2.7.13.3"/>
    </reaction>
</comment>
<dbReference type="CDD" id="cd00082">
    <property type="entry name" value="HisKA"/>
    <property type="match status" value="1"/>
</dbReference>
<keyword evidence="9" id="KW-0067">ATP-binding</keyword>
<evidence type="ECO:0000313" key="18">
    <source>
        <dbReference type="EMBL" id="ASQ39803.1"/>
    </source>
</evidence>
<evidence type="ECO:0000256" key="7">
    <source>
        <dbReference type="ARBA" id="ARBA00022741"/>
    </source>
</evidence>
<dbReference type="Pfam" id="PF00512">
    <property type="entry name" value="HisKA"/>
    <property type="match status" value="1"/>
</dbReference>
<feature type="transmembrane region" description="Helical" evidence="14">
    <location>
        <begin position="190"/>
        <end position="212"/>
    </location>
</feature>
<dbReference type="GO" id="GO:0030295">
    <property type="term" value="F:protein kinase activator activity"/>
    <property type="evidence" value="ECO:0007669"/>
    <property type="project" value="TreeGrafter"/>
</dbReference>
<dbReference type="Gene3D" id="3.30.450.20">
    <property type="entry name" value="PAS domain"/>
    <property type="match status" value="1"/>
</dbReference>
<dbReference type="InterPro" id="IPR036097">
    <property type="entry name" value="HisK_dim/P_sf"/>
</dbReference>
<dbReference type="GO" id="GO:0005524">
    <property type="term" value="F:ATP binding"/>
    <property type="evidence" value="ECO:0007669"/>
    <property type="project" value="UniProtKB-KW"/>
</dbReference>
<dbReference type="SMART" id="SM00388">
    <property type="entry name" value="HisKA"/>
    <property type="match status" value="1"/>
</dbReference>
<evidence type="ECO:0000256" key="9">
    <source>
        <dbReference type="ARBA" id="ARBA00022840"/>
    </source>
</evidence>
<evidence type="ECO:0000256" key="11">
    <source>
        <dbReference type="ARBA" id="ARBA00023012"/>
    </source>
</evidence>
<feature type="transmembrane region" description="Helical" evidence="14">
    <location>
        <begin position="21"/>
        <end position="42"/>
    </location>
</feature>
<feature type="domain" description="HAMP" evidence="17">
    <location>
        <begin position="211"/>
        <end position="263"/>
    </location>
</feature>
<keyword evidence="12 14" id="KW-0472">Membrane</keyword>
<dbReference type="InterPro" id="IPR003660">
    <property type="entry name" value="HAMP_dom"/>
</dbReference>
<dbReference type="PANTHER" id="PTHR42878">
    <property type="entry name" value="TWO-COMPONENT HISTIDINE KINASE"/>
    <property type="match status" value="1"/>
</dbReference>
<dbReference type="InterPro" id="IPR035965">
    <property type="entry name" value="PAS-like_dom_sf"/>
</dbReference>
<dbReference type="Gene3D" id="1.10.287.130">
    <property type="match status" value="1"/>
</dbReference>
<evidence type="ECO:0000256" key="5">
    <source>
        <dbReference type="ARBA" id="ARBA00022679"/>
    </source>
</evidence>
<feature type="domain" description="Histidine kinase" evidence="15">
    <location>
        <begin position="409"/>
        <end position="633"/>
    </location>
</feature>
<dbReference type="PRINTS" id="PR00344">
    <property type="entry name" value="BCTRLSENSOR"/>
</dbReference>
<evidence type="ECO:0000259" key="17">
    <source>
        <dbReference type="PROSITE" id="PS50885"/>
    </source>
</evidence>
<dbReference type="SUPFAM" id="SSF47384">
    <property type="entry name" value="Homodimeric domain of signal transducing histidine kinase"/>
    <property type="match status" value="1"/>
</dbReference>
<dbReference type="SMART" id="SM00304">
    <property type="entry name" value="HAMP"/>
    <property type="match status" value="1"/>
</dbReference>
<dbReference type="InterPro" id="IPR013767">
    <property type="entry name" value="PAS_fold"/>
</dbReference>
<evidence type="ECO:0000256" key="1">
    <source>
        <dbReference type="ARBA" id="ARBA00000085"/>
    </source>
</evidence>
<keyword evidence="4" id="KW-0597">Phosphoprotein</keyword>
<dbReference type="Gene3D" id="3.30.565.10">
    <property type="entry name" value="Histidine kinase-like ATPase, C-terminal domain"/>
    <property type="match status" value="1"/>
</dbReference>
<geneLocation type="plastid" evidence="18"/>
<dbReference type="GO" id="GO:0007234">
    <property type="term" value="P:osmosensory signaling via phosphorelay pathway"/>
    <property type="evidence" value="ECO:0007669"/>
    <property type="project" value="TreeGrafter"/>
</dbReference>
<evidence type="ECO:0000256" key="2">
    <source>
        <dbReference type="ARBA" id="ARBA00004141"/>
    </source>
</evidence>
<keyword evidence="6 14" id="KW-0812">Transmembrane</keyword>
<evidence type="ECO:0000259" key="15">
    <source>
        <dbReference type="PROSITE" id="PS50109"/>
    </source>
</evidence>
<dbReference type="EMBL" id="MF167424">
    <property type="protein sequence ID" value="ASQ39803.1"/>
    <property type="molecule type" value="Genomic_DNA"/>
</dbReference>
<dbReference type="PROSITE" id="PS50109">
    <property type="entry name" value="HIS_KIN"/>
    <property type="match status" value="1"/>
</dbReference>
<reference evidence="18" key="1">
    <citation type="submission" date="2017-05" db="EMBL/GenBank/DDBJ databases">
        <title>Plastid comparative genomics reveals ancient divergence between Glaucophyte genera.</title>
        <authorList>
            <person name="Figueroa-Martinez F.J."/>
            <person name="Jackson C."/>
            <person name="Reyes-Prieto A."/>
        </authorList>
    </citation>
    <scope>NUCLEOTIDE SEQUENCE</scope>
    <source>
        <strain evidence="18">BBH</strain>
    </source>
</reference>
<dbReference type="GO" id="GO:0016020">
    <property type="term" value="C:membrane"/>
    <property type="evidence" value="ECO:0007669"/>
    <property type="project" value="UniProtKB-SubCell"/>
</dbReference>
<evidence type="ECO:0000256" key="13">
    <source>
        <dbReference type="ARBA" id="ARBA00069102"/>
    </source>
</evidence>
<dbReference type="SUPFAM" id="SSF158472">
    <property type="entry name" value="HAMP domain-like"/>
    <property type="match status" value="1"/>
</dbReference>
<dbReference type="GO" id="GO:0000156">
    <property type="term" value="F:phosphorelay response regulator activity"/>
    <property type="evidence" value="ECO:0007669"/>
    <property type="project" value="TreeGrafter"/>
</dbReference>
<dbReference type="InterPro" id="IPR036890">
    <property type="entry name" value="HATPase_C_sf"/>
</dbReference>
<keyword evidence="5" id="KW-0808">Transferase</keyword>
<protein>
    <recommendedName>
        <fullName evidence="13">Uncharacterized sensor-like histidine kinase ycf26</fullName>
        <ecNumber evidence="3">2.7.13.3</ecNumber>
    </recommendedName>
</protein>
<evidence type="ECO:0000256" key="8">
    <source>
        <dbReference type="ARBA" id="ARBA00022777"/>
    </source>
</evidence>
<keyword evidence="10 14" id="KW-1133">Transmembrane helix</keyword>
<gene>
    <name evidence="18" type="primary">ycf26</name>
</gene>
<dbReference type="InterPro" id="IPR000014">
    <property type="entry name" value="PAS"/>
</dbReference>
<keyword evidence="8 18" id="KW-0418">Kinase</keyword>
<feature type="domain" description="PAS" evidence="16">
    <location>
        <begin position="272"/>
        <end position="323"/>
    </location>
</feature>
<evidence type="ECO:0000256" key="10">
    <source>
        <dbReference type="ARBA" id="ARBA00022989"/>
    </source>
</evidence>
<evidence type="ECO:0000256" key="6">
    <source>
        <dbReference type="ARBA" id="ARBA00022692"/>
    </source>
</evidence>
<evidence type="ECO:0000259" key="16">
    <source>
        <dbReference type="PROSITE" id="PS50112"/>
    </source>
</evidence>
<evidence type="ECO:0000256" key="3">
    <source>
        <dbReference type="ARBA" id="ARBA00012438"/>
    </source>
</evidence>
<dbReference type="InterPro" id="IPR003661">
    <property type="entry name" value="HisK_dim/P_dom"/>
</dbReference>
<dbReference type="AlphaFoldDB" id="A0A3G1IUU1"/>
<dbReference type="FunFam" id="1.10.287.130:FF:000001">
    <property type="entry name" value="Two-component sensor histidine kinase"/>
    <property type="match status" value="1"/>
</dbReference>
<dbReference type="GO" id="GO:0000155">
    <property type="term" value="F:phosphorelay sensor kinase activity"/>
    <property type="evidence" value="ECO:0007669"/>
    <property type="project" value="InterPro"/>
</dbReference>
<dbReference type="SUPFAM" id="SSF55785">
    <property type="entry name" value="PYP-like sensor domain (PAS domain)"/>
    <property type="match status" value="1"/>
</dbReference>
<dbReference type="PROSITE" id="PS50885">
    <property type="entry name" value="HAMP"/>
    <property type="match status" value="1"/>
</dbReference>
<evidence type="ECO:0000256" key="4">
    <source>
        <dbReference type="ARBA" id="ARBA00022553"/>
    </source>
</evidence>